<keyword evidence="4 10" id="KW-0540">Nuclease</keyword>
<dbReference type="InterPro" id="IPR036866">
    <property type="entry name" value="RibonucZ/Hydroxyglut_hydro"/>
</dbReference>
<dbReference type="PATRIC" id="fig|1423738.3.peg.1343"/>
<reference evidence="12 13" key="1">
    <citation type="journal article" date="2015" name="Genome Announc.">
        <title>Expanding the biotechnology potential of lactobacilli through comparative genomics of 213 strains and associated genera.</title>
        <authorList>
            <person name="Sun Z."/>
            <person name="Harris H.M."/>
            <person name="McCann A."/>
            <person name="Guo C."/>
            <person name="Argimon S."/>
            <person name="Zhang W."/>
            <person name="Yang X."/>
            <person name="Jeffery I.B."/>
            <person name="Cooney J.C."/>
            <person name="Kagawa T.F."/>
            <person name="Liu W."/>
            <person name="Song Y."/>
            <person name="Salvetti E."/>
            <person name="Wrobel A."/>
            <person name="Rasinkangas P."/>
            <person name="Parkhill J."/>
            <person name="Rea M.C."/>
            <person name="O'Sullivan O."/>
            <person name="Ritari J."/>
            <person name="Douillard F.P."/>
            <person name="Paul Ross R."/>
            <person name="Yang R."/>
            <person name="Briner A.E."/>
            <person name="Felis G.E."/>
            <person name="de Vos W.M."/>
            <person name="Barrangou R."/>
            <person name="Klaenhammer T.R."/>
            <person name="Caufield P.W."/>
            <person name="Cui Y."/>
            <person name="Zhang H."/>
            <person name="O'Toole P.W."/>
        </authorList>
    </citation>
    <scope>NUCLEOTIDE SEQUENCE [LARGE SCALE GENOMIC DNA]</scope>
    <source>
        <strain evidence="12 13">DSM 20335</strain>
    </source>
</reference>
<comment type="subunit">
    <text evidence="1 10">Homodimer.</text>
</comment>
<keyword evidence="8 10" id="KW-0862">Zinc</keyword>
<evidence type="ECO:0000256" key="8">
    <source>
        <dbReference type="ARBA" id="ARBA00022833"/>
    </source>
</evidence>
<dbReference type="RefSeq" id="WP_057754844.1">
    <property type="nucleotide sequence ID" value="NZ_AYYK01000004.1"/>
</dbReference>
<dbReference type="EC" id="3.1.26.11" evidence="2 10"/>
<dbReference type="SUPFAM" id="SSF56281">
    <property type="entry name" value="Metallo-hydrolase/oxidoreductase"/>
    <property type="match status" value="1"/>
</dbReference>
<dbReference type="SMART" id="SM00849">
    <property type="entry name" value="Lactamase_B"/>
    <property type="match status" value="1"/>
</dbReference>
<dbReference type="CDD" id="cd07717">
    <property type="entry name" value="RNaseZ_ZiPD-like_MBL-fold"/>
    <property type="match status" value="1"/>
</dbReference>
<evidence type="ECO:0000313" key="13">
    <source>
        <dbReference type="Proteomes" id="UP000051813"/>
    </source>
</evidence>
<feature type="binding site" evidence="10">
    <location>
        <position position="67"/>
    </location>
    <ligand>
        <name>Zn(2+)</name>
        <dbReference type="ChEBI" id="CHEBI:29105"/>
        <label>2</label>
        <note>catalytic</note>
    </ligand>
</feature>
<comment type="similarity">
    <text evidence="10">Belongs to the RNase Z family.</text>
</comment>
<evidence type="ECO:0000256" key="5">
    <source>
        <dbReference type="ARBA" id="ARBA00022723"/>
    </source>
</evidence>
<evidence type="ECO:0000256" key="3">
    <source>
        <dbReference type="ARBA" id="ARBA00022694"/>
    </source>
</evidence>
<evidence type="ECO:0000259" key="11">
    <source>
        <dbReference type="SMART" id="SM00849"/>
    </source>
</evidence>
<feature type="binding site" evidence="10">
    <location>
        <position position="68"/>
    </location>
    <ligand>
        <name>Zn(2+)</name>
        <dbReference type="ChEBI" id="CHEBI:29105"/>
        <label>2</label>
        <note>catalytic</note>
    </ligand>
</feature>
<evidence type="ECO:0000256" key="9">
    <source>
        <dbReference type="ARBA" id="ARBA00057812"/>
    </source>
</evidence>
<feature type="binding site" evidence="10">
    <location>
        <position position="212"/>
    </location>
    <ligand>
        <name>Zn(2+)</name>
        <dbReference type="ChEBI" id="CHEBI:29105"/>
        <label>2</label>
        <note>catalytic</note>
    </ligand>
</feature>
<dbReference type="GO" id="GO:0008270">
    <property type="term" value="F:zinc ion binding"/>
    <property type="evidence" value="ECO:0007669"/>
    <property type="project" value="UniProtKB-UniRule"/>
</dbReference>
<dbReference type="HAMAP" id="MF_01818">
    <property type="entry name" value="RNase_Z_BN"/>
    <property type="match status" value="1"/>
</dbReference>
<evidence type="ECO:0000256" key="6">
    <source>
        <dbReference type="ARBA" id="ARBA00022759"/>
    </source>
</evidence>
<keyword evidence="6 10" id="KW-0255">Endonuclease</keyword>
<dbReference type="PANTHER" id="PTHR46018:SF2">
    <property type="entry name" value="ZINC PHOSPHODIESTERASE ELAC PROTEIN 1"/>
    <property type="match status" value="1"/>
</dbReference>
<dbReference type="FunFam" id="3.60.15.10:FF:000002">
    <property type="entry name" value="Ribonuclease Z"/>
    <property type="match status" value="1"/>
</dbReference>
<comment type="catalytic activity">
    <reaction evidence="10">
        <text>Endonucleolytic cleavage of RNA, removing extra 3' nucleotides from tRNA precursor, generating 3' termini of tRNAs. A 3'-hydroxy group is left at the tRNA terminus and a 5'-phosphoryl group is left at the trailer molecule.</text>
        <dbReference type="EC" id="3.1.26.11"/>
    </reaction>
</comment>
<evidence type="ECO:0000256" key="1">
    <source>
        <dbReference type="ARBA" id="ARBA00011738"/>
    </source>
</evidence>
<dbReference type="Gene3D" id="3.60.15.10">
    <property type="entry name" value="Ribonuclease Z/Hydroxyacylglutathione hydrolase-like"/>
    <property type="match status" value="1"/>
</dbReference>
<dbReference type="InterPro" id="IPR001279">
    <property type="entry name" value="Metallo-B-lactamas"/>
</dbReference>
<dbReference type="STRING" id="1423738.FC84_GL001329"/>
<keyword evidence="3 10" id="KW-0819">tRNA processing</keyword>
<evidence type="ECO:0000256" key="7">
    <source>
        <dbReference type="ARBA" id="ARBA00022801"/>
    </source>
</evidence>
<feature type="binding site" evidence="10">
    <location>
        <position position="141"/>
    </location>
    <ligand>
        <name>Zn(2+)</name>
        <dbReference type="ChEBI" id="CHEBI:29105"/>
        <label>1</label>
        <note>catalytic</note>
    </ligand>
</feature>
<dbReference type="NCBIfam" id="NF000801">
    <property type="entry name" value="PRK00055.1-3"/>
    <property type="match status" value="1"/>
</dbReference>
<feature type="active site" description="Proton acceptor" evidence="10">
    <location>
        <position position="67"/>
    </location>
</feature>
<dbReference type="Proteomes" id="UP000051813">
    <property type="component" value="Unassembled WGS sequence"/>
</dbReference>
<feature type="binding site" evidence="10">
    <location>
        <position position="270"/>
    </location>
    <ligand>
        <name>Zn(2+)</name>
        <dbReference type="ChEBI" id="CHEBI:29105"/>
        <label>2</label>
        <note>catalytic</note>
    </ligand>
</feature>
<protein>
    <recommendedName>
        <fullName evidence="2 10">Ribonuclease Z</fullName>
        <shortName evidence="10">RNase Z</shortName>
        <ecNumber evidence="2 10">3.1.26.11</ecNumber>
    </recommendedName>
    <alternativeName>
        <fullName evidence="10">tRNA 3 endonuclease</fullName>
    </alternativeName>
    <alternativeName>
        <fullName evidence="10">tRNase Z</fullName>
    </alternativeName>
</protein>
<name>A0A0R2BIV2_9LACO</name>
<comment type="function">
    <text evidence="9 10">Zinc phosphodiesterase, which displays some tRNA 3'-processing endonuclease activity. Probably involved in tRNA maturation, by removing a 3'-trailer from precursor tRNA.</text>
</comment>
<evidence type="ECO:0000256" key="10">
    <source>
        <dbReference type="HAMAP-Rule" id="MF_01818"/>
    </source>
</evidence>
<accession>A0A0R2BIV2</accession>
<comment type="cofactor">
    <cofactor evidence="10">
        <name>Zn(2+)</name>
        <dbReference type="ChEBI" id="CHEBI:29105"/>
    </cofactor>
    <text evidence="10">Binds 2 Zn(2+) ions.</text>
</comment>
<dbReference type="InterPro" id="IPR013471">
    <property type="entry name" value="RNase_Z/BN"/>
</dbReference>
<keyword evidence="13" id="KW-1185">Reference proteome</keyword>
<evidence type="ECO:0000313" key="12">
    <source>
        <dbReference type="EMBL" id="KRM79162.1"/>
    </source>
</evidence>
<comment type="caution">
    <text evidence="12">The sequence shown here is derived from an EMBL/GenBank/DDBJ whole genome shotgun (WGS) entry which is preliminary data.</text>
</comment>
<dbReference type="GO" id="GO:0042781">
    <property type="term" value="F:3'-tRNA processing endoribonuclease activity"/>
    <property type="evidence" value="ECO:0007669"/>
    <property type="project" value="UniProtKB-UniRule"/>
</dbReference>
<feature type="binding site" evidence="10">
    <location>
        <position position="65"/>
    </location>
    <ligand>
        <name>Zn(2+)</name>
        <dbReference type="ChEBI" id="CHEBI:29105"/>
        <label>1</label>
        <note>catalytic</note>
    </ligand>
</feature>
<dbReference type="Pfam" id="PF23023">
    <property type="entry name" value="Anti-Pycsar_Apyc1"/>
    <property type="match status" value="1"/>
</dbReference>
<keyword evidence="5 10" id="KW-0479">Metal-binding</keyword>
<keyword evidence="7 10" id="KW-0378">Hydrolase</keyword>
<dbReference type="EMBL" id="AYYK01000004">
    <property type="protein sequence ID" value="KRM79162.1"/>
    <property type="molecule type" value="Genomic_DNA"/>
</dbReference>
<organism evidence="12 13">
    <name type="scientific">Lapidilactobacillus dextrinicus DSM 20335</name>
    <dbReference type="NCBI Taxonomy" id="1423738"/>
    <lineage>
        <taxon>Bacteria</taxon>
        <taxon>Bacillati</taxon>
        <taxon>Bacillota</taxon>
        <taxon>Bacilli</taxon>
        <taxon>Lactobacillales</taxon>
        <taxon>Lactobacillaceae</taxon>
        <taxon>Lapidilactobacillus</taxon>
    </lineage>
</organism>
<feature type="domain" description="Metallo-beta-lactamase" evidence="11">
    <location>
        <begin position="18"/>
        <end position="202"/>
    </location>
</feature>
<dbReference type="GO" id="GO:0042802">
    <property type="term" value="F:identical protein binding"/>
    <property type="evidence" value="ECO:0007669"/>
    <property type="project" value="UniProtKB-ARBA"/>
</dbReference>
<proteinExistence type="inferred from homology"/>
<gene>
    <name evidence="10" type="primary">rnz</name>
    <name evidence="12" type="ORF">FC84_GL001329</name>
</gene>
<feature type="binding site" evidence="10">
    <location>
        <position position="63"/>
    </location>
    <ligand>
        <name>Zn(2+)</name>
        <dbReference type="ChEBI" id="CHEBI:29105"/>
        <label>1</label>
        <note>catalytic</note>
    </ligand>
</feature>
<dbReference type="OrthoDB" id="9800940at2"/>
<evidence type="ECO:0000256" key="4">
    <source>
        <dbReference type="ARBA" id="ARBA00022722"/>
    </source>
</evidence>
<dbReference type="NCBIfam" id="TIGR02651">
    <property type="entry name" value="RNase_Z"/>
    <property type="match status" value="1"/>
</dbReference>
<sequence length="313" mass="34756">MEIEFLGTGAGVPARNRNVTSIALKLLAERNEIWLFDCGEGTQQQILRTTIKPRKITKIFITHLHGDHIFGLPGFLTSRSNQGGDTALDLYGPVGIKKYVQTSLAVTGTRLSYRINYHEITEPGVIFSDHNMTVTEMKLDHRIDSFGYRIQEADFSGELLVDKLLAEQVPSGPIYGKLKAGADVTLADGRVLHGPDYVAPSRPGRIVAIMGDTRKTDHTLQLAQDADVLVHESTFGQHESKLARQYYHSTSTQAAQIARLANCKQLLMTHISARYLGRAAHQLQTEAREIFPNSKVVNDFDIIEIPLPNAIKE</sequence>
<dbReference type="PANTHER" id="PTHR46018">
    <property type="entry name" value="ZINC PHOSPHODIESTERASE ELAC PROTEIN 1"/>
    <property type="match status" value="1"/>
</dbReference>
<feature type="binding site" evidence="10">
    <location>
        <position position="212"/>
    </location>
    <ligand>
        <name>Zn(2+)</name>
        <dbReference type="ChEBI" id="CHEBI:29105"/>
        <label>1</label>
        <note>catalytic</note>
    </ligand>
</feature>
<evidence type="ECO:0000256" key="2">
    <source>
        <dbReference type="ARBA" id="ARBA00012477"/>
    </source>
</evidence>
<dbReference type="AlphaFoldDB" id="A0A0R2BIV2"/>